<evidence type="ECO:0000256" key="3">
    <source>
        <dbReference type="ARBA" id="ARBA00001947"/>
    </source>
</evidence>
<comment type="cofactor">
    <cofactor evidence="3">
        <name>Zn(2+)</name>
        <dbReference type="ChEBI" id="CHEBI:29105"/>
    </cofactor>
</comment>
<keyword evidence="9" id="KW-0482">Metalloprotease</keyword>
<dbReference type="PANTHER" id="PTHR34448">
    <property type="entry name" value="AMINOPEPTIDASE"/>
    <property type="match status" value="1"/>
</dbReference>
<evidence type="ECO:0000256" key="6">
    <source>
        <dbReference type="ARBA" id="ARBA00022670"/>
    </source>
</evidence>
<keyword evidence="11" id="KW-1185">Reference proteome</keyword>
<evidence type="ECO:0000256" key="7">
    <source>
        <dbReference type="ARBA" id="ARBA00022723"/>
    </source>
</evidence>
<keyword evidence="8" id="KW-0378">Hydrolase</keyword>
<dbReference type="STRING" id="84035.SAMN05660742_104219"/>
<dbReference type="GO" id="GO:0004177">
    <property type="term" value="F:aminopeptidase activity"/>
    <property type="evidence" value="ECO:0007669"/>
    <property type="project" value="UniProtKB-KW"/>
</dbReference>
<protein>
    <submittedName>
        <fullName evidence="10">Leucyl aminopeptidase (Aminopeptidase T)</fullName>
    </submittedName>
</protein>
<comment type="cofactor">
    <cofactor evidence="2">
        <name>Mg(2+)</name>
        <dbReference type="ChEBI" id="CHEBI:18420"/>
    </cofactor>
</comment>
<dbReference type="GO" id="GO:0006508">
    <property type="term" value="P:proteolysis"/>
    <property type="evidence" value="ECO:0007669"/>
    <property type="project" value="UniProtKB-KW"/>
</dbReference>
<evidence type="ECO:0000256" key="1">
    <source>
        <dbReference type="ARBA" id="ARBA00001941"/>
    </source>
</evidence>
<gene>
    <name evidence="10" type="ORF">SAMN05660742_104219</name>
</gene>
<dbReference type="InterPro" id="IPR000787">
    <property type="entry name" value="Peptidase_M29"/>
</dbReference>
<proteinExistence type="inferred from homology"/>
<keyword evidence="6" id="KW-0645">Protease</keyword>
<accession>A0A1H6WZJ2</accession>
<dbReference type="GO" id="GO:0046872">
    <property type="term" value="F:metal ion binding"/>
    <property type="evidence" value="ECO:0007669"/>
    <property type="project" value="UniProtKB-KW"/>
</dbReference>
<dbReference type="Pfam" id="PF02073">
    <property type="entry name" value="Peptidase_M29"/>
    <property type="match status" value="1"/>
</dbReference>
<dbReference type="PANTHER" id="PTHR34448:SF3">
    <property type="entry name" value="AMINOPEPTIDASE AMPS"/>
    <property type="match status" value="1"/>
</dbReference>
<dbReference type="EMBL" id="FNZK01000004">
    <property type="protein sequence ID" value="SEJ22313.1"/>
    <property type="molecule type" value="Genomic_DNA"/>
</dbReference>
<dbReference type="AlphaFoldDB" id="A0A1H6WZJ2"/>
<dbReference type="Gene3D" id="3.40.1830.10">
    <property type="entry name" value="Thermophilic metalloprotease (M29)"/>
    <property type="match status" value="1"/>
</dbReference>
<evidence type="ECO:0000256" key="4">
    <source>
        <dbReference type="ARBA" id="ARBA00008236"/>
    </source>
</evidence>
<comment type="cofactor">
    <cofactor evidence="1">
        <name>Co(2+)</name>
        <dbReference type="ChEBI" id="CHEBI:48828"/>
    </cofactor>
</comment>
<dbReference type="PRINTS" id="PR00919">
    <property type="entry name" value="THERMOPTASE"/>
</dbReference>
<evidence type="ECO:0000256" key="9">
    <source>
        <dbReference type="ARBA" id="ARBA00023049"/>
    </source>
</evidence>
<comment type="similarity">
    <text evidence="4">Belongs to the peptidase M29 family.</text>
</comment>
<keyword evidence="5 10" id="KW-0031">Aminopeptidase</keyword>
<dbReference type="SUPFAM" id="SSF144052">
    <property type="entry name" value="Thermophilic metalloprotease-like"/>
    <property type="match status" value="1"/>
</dbReference>
<dbReference type="GO" id="GO:0008237">
    <property type="term" value="F:metallopeptidase activity"/>
    <property type="evidence" value="ECO:0007669"/>
    <property type="project" value="UniProtKB-KW"/>
</dbReference>
<dbReference type="Proteomes" id="UP000199662">
    <property type="component" value="Unassembled WGS sequence"/>
</dbReference>
<organism evidence="10 11">
    <name type="scientific">Propionispira arboris</name>
    <dbReference type="NCBI Taxonomy" id="84035"/>
    <lineage>
        <taxon>Bacteria</taxon>
        <taxon>Bacillati</taxon>
        <taxon>Bacillota</taxon>
        <taxon>Negativicutes</taxon>
        <taxon>Selenomonadales</taxon>
        <taxon>Selenomonadaceae</taxon>
        <taxon>Propionispira</taxon>
    </lineage>
</organism>
<evidence type="ECO:0000256" key="5">
    <source>
        <dbReference type="ARBA" id="ARBA00022438"/>
    </source>
</evidence>
<reference evidence="11" key="1">
    <citation type="submission" date="2016-10" db="EMBL/GenBank/DDBJ databases">
        <authorList>
            <person name="Varghese N."/>
            <person name="Submissions S."/>
        </authorList>
    </citation>
    <scope>NUCLEOTIDE SEQUENCE [LARGE SCALE GENOMIC DNA]</scope>
    <source>
        <strain evidence="11">DSM 2179</strain>
    </source>
</reference>
<dbReference type="InterPro" id="IPR035097">
    <property type="entry name" value="M29_N-terminal"/>
</dbReference>
<evidence type="ECO:0000256" key="8">
    <source>
        <dbReference type="ARBA" id="ARBA00022801"/>
    </source>
</evidence>
<evidence type="ECO:0000313" key="10">
    <source>
        <dbReference type="EMBL" id="SEJ22313.1"/>
    </source>
</evidence>
<sequence>MQNKLEKYARLVIHTGVNLKKDQLLVINSPIECAPFTRLLATTAYNAGAKEVIVSWNDEKLEKIRFTMAPEEVFDAFPEWRKQLYIGYAKQEAAFISIAASDPEIFKAVNVDRMARAQKSSSTALKEYRERMMSNQNAWCVVSIPTAAWAGKVFPEMQTAEAVDKLWQTIFQTVRIDAESDPVKNWEKHLGNLEKAKDFMNQYAFKYLHYKNAAGTDLKIELPDGHLWISGAELTPDKRPFVANMPTEEVYSMPKADGVNGTVVSSKPLNYHGNLIDKFTLTFEAGKVIAYSAEQGQEILAKLLETDEGSARLGEVALVPYDSPISNSKILFYNTLFDENASCHLAFGKAYPVCIKNGENMSAKELHKAGVNDSLVHEDFMVGTEDLEITGIMKDGTAVAVFKNGNFVSF</sequence>
<name>A0A1H6WZJ2_9FIRM</name>
<evidence type="ECO:0000313" key="11">
    <source>
        <dbReference type="Proteomes" id="UP000199662"/>
    </source>
</evidence>
<dbReference type="RefSeq" id="WP_091830092.1">
    <property type="nucleotide sequence ID" value="NZ_FNZK01000004.1"/>
</dbReference>
<keyword evidence="7" id="KW-0479">Metal-binding</keyword>
<evidence type="ECO:0000256" key="2">
    <source>
        <dbReference type="ARBA" id="ARBA00001946"/>
    </source>
</evidence>
<dbReference type="InterPro" id="IPR052170">
    <property type="entry name" value="M29_Exopeptidase"/>
</dbReference>